<feature type="compositionally biased region" description="Basic and acidic residues" evidence="1">
    <location>
        <begin position="184"/>
        <end position="199"/>
    </location>
</feature>
<evidence type="ECO:0000256" key="1">
    <source>
        <dbReference type="SAM" id="MobiDB-lite"/>
    </source>
</evidence>
<dbReference type="RefSeq" id="XP_003170548.1">
    <property type="nucleotide sequence ID" value="XM_003170500.1"/>
</dbReference>
<reference evidence="4" key="1">
    <citation type="journal article" date="2012" name="MBio">
        <title>Comparative genome analysis of Trichophyton rubrum and related dermatophytes reveals candidate genes involved in infection.</title>
        <authorList>
            <person name="Martinez D.A."/>
            <person name="Oliver B.G."/>
            <person name="Graeser Y."/>
            <person name="Goldberg J.M."/>
            <person name="Li W."/>
            <person name="Martinez-Rossi N.M."/>
            <person name="Monod M."/>
            <person name="Shelest E."/>
            <person name="Barton R.C."/>
            <person name="Birch E."/>
            <person name="Brakhage A.A."/>
            <person name="Chen Z."/>
            <person name="Gurr S.J."/>
            <person name="Heiman D."/>
            <person name="Heitman J."/>
            <person name="Kosti I."/>
            <person name="Rossi A."/>
            <person name="Saif S."/>
            <person name="Samalova M."/>
            <person name="Saunders C.W."/>
            <person name="Shea T."/>
            <person name="Summerbell R.C."/>
            <person name="Xu J."/>
            <person name="Young S."/>
            <person name="Zeng Q."/>
            <person name="Birren B.W."/>
            <person name="Cuomo C.A."/>
            <person name="White T.C."/>
        </authorList>
    </citation>
    <scope>NUCLEOTIDE SEQUENCE [LARGE SCALE GENOMIC DNA]</scope>
    <source>
        <strain evidence="4">ATCC MYA-4604 / CBS 118893</strain>
    </source>
</reference>
<dbReference type="OrthoDB" id="5411041at2759"/>
<dbReference type="GeneID" id="10025789"/>
<dbReference type="OMA" id="WMGGESE"/>
<dbReference type="InParanoid" id="E4V461"/>
<evidence type="ECO:0000256" key="2">
    <source>
        <dbReference type="SAM" id="Phobius"/>
    </source>
</evidence>
<keyword evidence="4" id="KW-1185">Reference proteome</keyword>
<dbReference type="eggNOG" id="ENOG502SD8H">
    <property type="taxonomic scope" value="Eukaryota"/>
</dbReference>
<organism evidence="4">
    <name type="scientific">Arthroderma gypseum (strain ATCC MYA-4604 / CBS 118893)</name>
    <name type="common">Microsporum gypseum</name>
    <dbReference type="NCBI Taxonomy" id="535722"/>
    <lineage>
        <taxon>Eukaryota</taxon>
        <taxon>Fungi</taxon>
        <taxon>Dikarya</taxon>
        <taxon>Ascomycota</taxon>
        <taxon>Pezizomycotina</taxon>
        <taxon>Eurotiomycetes</taxon>
        <taxon>Eurotiomycetidae</taxon>
        <taxon>Onygenales</taxon>
        <taxon>Arthrodermataceae</taxon>
        <taxon>Nannizzia</taxon>
    </lineage>
</organism>
<feature type="region of interest" description="Disordered" evidence="1">
    <location>
        <begin position="175"/>
        <end position="199"/>
    </location>
</feature>
<protein>
    <recommendedName>
        <fullName evidence="5">Rhomboid family membrane protein</fullName>
    </recommendedName>
</protein>
<keyword evidence="2" id="KW-0472">Membrane</keyword>
<evidence type="ECO:0000313" key="3">
    <source>
        <dbReference type="EMBL" id="EFR04785.1"/>
    </source>
</evidence>
<name>E4V461_ARTGP</name>
<keyword evidence="2" id="KW-0812">Transmembrane</keyword>
<dbReference type="HOGENOM" id="CLU_090064_1_0_1"/>
<dbReference type="AlphaFoldDB" id="E4V461"/>
<feature type="transmembrane region" description="Helical" evidence="2">
    <location>
        <begin position="21"/>
        <end position="37"/>
    </location>
</feature>
<accession>E4V461</accession>
<dbReference type="VEuPathDB" id="FungiDB:MGYG_07792"/>
<keyword evidence="2" id="KW-1133">Transmembrane helix</keyword>
<gene>
    <name evidence="3" type="ORF">MGYG_07792</name>
</gene>
<evidence type="ECO:0008006" key="5">
    <source>
        <dbReference type="Google" id="ProtNLM"/>
    </source>
</evidence>
<proteinExistence type="predicted"/>
<dbReference type="EMBL" id="DS989828">
    <property type="protein sequence ID" value="EFR04785.1"/>
    <property type="molecule type" value="Genomic_DNA"/>
</dbReference>
<dbReference type="Proteomes" id="UP000002669">
    <property type="component" value="Unassembled WGS sequence"/>
</dbReference>
<evidence type="ECO:0000313" key="4">
    <source>
        <dbReference type="Proteomes" id="UP000002669"/>
    </source>
</evidence>
<sequence>MSQPSELAQQRAEDFRKFKNYAALGFIVAAPIIIALPPRKLDLYTASLTTAFIISADHLLTERTGKGIVSQIAGYLPTGKPSIVRDLPTKKAEEFSERMRLARTQEQEIERLRVSRGEEEEQKSLTLQESVKKLWMGKETEGWQERRREEERKALAEGKGYADIIMDYIRDAWRMDEGGEQGDNAEKKPAEQQEKGSTS</sequence>